<keyword evidence="3 4" id="KW-0687">Ribonucleoprotein</keyword>
<dbReference type="InterPro" id="IPR027500">
    <property type="entry name" value="Ribosomal_eS1_euk"/>
</dbReference>
<keyword evidence="2 4" id="KW-0689">Ribosomal protein</keyword>
<dbReference type="GO" id="GO:0006412">
    <property type="term" value="P:translation"/>
    <property type="evidence" value="ECO:0007669"/>
    <property type="project" value="UniProtKB-UniRule"/>
</dbReference>
<dbReference type="AlphaFoldDB" id="A0A0L0SDH1"/>
<dbReference type="SMART" id="SM01397">
    <property type="entry name" value="Ribosomal_S3Ae"/>
    <property type="match status" value="1"/>
</dbReference>
<name>A0A0L0SDH1_ALLM3</name>
<dbReference type="OrthoDB" id="9834376at2759"/>
<proteinExistence type="inferred from homology"/>
<dbReference type="PANTHER" id="PTHR11830">
    <property type="entry name" value="40S RIBOSOMAL PROTEIN S3A"/>
    <property type="match status" value="1"/>
</dbReference>
<evidence type="ECO:0000256" key="2">
    <source>
        <dbReference type="ARBA" id="ARBA00022980"/>
    </source>
</evidence>
<comment type="caution">
    <text evidence="4">Lacks conserved residue(s) required for the propagation of feature annotation.</text>
</comment>
<dbReference type="HAMAP" id="MF_03122">
    <property type="entry name" value="Ribosomal_eS1_euk"/>
    <property type="match status" value="1"/>
</dbReference>
<organism evidence="5 6">
    <name type="scientific">Allomyces macrogynus (strain ATCC 38327)</name>
    <name type="common">Allomyces javanicus var. macrogynus</name>
    <dbReference type="NCBI Taxonomy" id="578462"/>
    <lineage>
        <taxon>Eukaryota</taxon>
        <taxon>Fungi</taxon>
        <taxon>Fungi incertae sedis</taxon>
        <taxon>Blastocladiomycota</taxon>
        <taxon>Blastocladiomycetes</taxon>
        <taxon>Blastocladiales</taxon>
        <taxon>Blastocladiaceae</taxon>
        <taxon>Allomyces</taxon>
    </lineage>
</organism>
<comment type="subunit">
    <text evidence="4">Component of the small ribosomal subunit. Mature ribosomes consist of a small (40S) and a large (60S) subunit. The 40S subunit contains about 33 different proteins and 1 molecule of RNA (18S). The 60S subunit contains about 49 different proteins and 3 molecules of RNA (25S, 5.8S and 5S).</text>
</comment>
<evidence type="ECO:0000313" key="6">
    <source>
        <dbReference type="Proteomes" id="UP000054350"/>
    </source>
</evidence>
<keyword evidence="1 4" id="KW-0963">Cytoplasm</keyword>
<dbReference type="Proteomes" id="UP000054350">
    <property type="component" value="Unassembled WGS sequence"/>
</dbReference>
<sequence length="265" mass="29482">MEMVFAPSVPLVDHGLLTLATVTTLSSVDPFSRKEWYDIKAPTIFAVRNVGKTLVNRTQGLKNASDALKGRVFDISLADLNTEAEEQAFRKIQLRCDEVAGRNLLTNFHGMSMTSDKLRSLVKKWQSTIEAHMDVKTTDGYLLRVFVIGFTKRAQGQVKKTSYAQSAQIRQIRKKMFDIISREATTVDLKDLVKKFVAETIGLAIQKACVNIYPLQNVLVRKVKILKQPKLDVGKLLELHAGETTTGGSAKVGSDFVEPEVLESV</sequence>
<dbReference type="OMA" id="MCEIITR"/>
<evidence type="ECO:0000256" key="4">
    <source>
        <dbReference type="HAMAP-Rule" id="MF_03122"/>
    </source>
</evidence>
<keyword evidence="6" id="KW-1185">Reference proteome</keyword>
<dbReference type="GO" id="GO:0022627">
    <property type="term" value="C:cytosolic small ribosomal subunit"/>
    <property type="evidence" value="ECO:0007669"/>
    <property type="project" value="UniProtKB-UniRule"/>
</dbReference>
<accession>A0A0L0SDH1</accession>
<reference evidence="5 6" key="1">
    <citation type="submission" date="2009-11" db="EMBL/GenBank/DDBJ databases">
        <title>Annotation of Allomyces macrogynus ATCC 38327.</title>
        <authorList>
            <consortium name="The Broad Institute Genome Sequencing Platform"/>
            <person name="Russ C."/>
            <person name="Cuomo C."/>
            <person name="Burger G."/>
            <person name="Gray M.W."/>
            <person name="Holland P.W.H."/>
            <person name="King N."/>
            <person name="Lang F.B.F."/>
            <person name="Roger A.J."/>
            <person name="Ruiz-Trillo I."/>
            <person name="Young S.K."/>
            <person name="Zeng Q."/>
            <person name="Gargeya S."/>
            <person name="Fitzgerald M."/>
            <person name="Haas B."/>
            <person name="Abouelleil A."/>
            <person name="Alvarado L."/>
            <person name="Arachchi H.M."/>
            <person name="Berlin A."/>
            <person name="Chapman S.B."/>
            <person name="Gearin G."/>
            <person name="Goldberg J."/>
            <person name="Griggs A."/>
            <person name="Gujja S."/>
            <person name="Hansen M."/>
            <person name="Heiman D."/>
            <person name="Howarth C."/>
            <person name="Larimer J."/>
            <person name="Lui A."/>
            <person name="MacDonald P.J.P."/>
            <person name="McCowen C."/>
            <person name="Montmayeur A."/>
            <person name="Murphy C."/>
            <person name="Neiman D."/>
            <person name="Pearson M."/>
            <person name="Priest M."/>
            <person name="Roberts A."/>
            <person name="Saif S."/>
            <person name="Shea T."/>
            <person name="Sisk P."/>
            <person name="Stolte C."/>
            <person name="Sykes S."/>
            <person name="Wortman J."/>
            <person name="Nusbaum C."/>
            <person name="Birren B."/>
        </authorList>
    </citation>
    <scope>NUCLEOTIDE SEQUENCE [LARGE SCALE GENOMIC DNA]</scope>
    <source>
        <strain evidence="5 6">ATCC 38327</strain>
    </source>
</reference>
<dbReference type="Pfam" id="PF01015">
    <property type="entry name" value="Ribosomal_S3Ae"/>
    <property type="match status" value="1"/>
</dbReference>
<dbReference type="VEuPathDB" id="FungiDB:AMAG_05859"/>
<comment type="subcellular location">
    <subcellularLocation>
        <location evidence="4">Cytoplasm</location>
    </subcellularLocation>
</comment>
<dbReference type="EMBL" id="GG745336">
    <property type="protein sequence ID" value="KNE60472.1"/>
    <property type="molecule type" value="Genomic_DNA"/>
</dbReference>
<comment type="similarity">
    <text evidence="4">Belongs to the eukaryotic ribosomal protein eS1 family.</text>
</comment>
<dbReference type="eggNOG" id="KOG1628">
    <property type="taxonomic scope" value="Eukaryota"/>
</dbReference>
<evidence type="ECO:0000256" key="3">
    <source>
        <dbReference type="ARBA" id="ARBA00023274"/>
    </source>
</evidence>
<protein>
    <recommendedName>
        <fullName evidence="4">Small ribosomal subunit protein eS1</fullName>
    </recommendedName>
</protein>
<reference evidence="6" key="2">
    <citation type="submission" date="2009-11" db="EMBL/GenBank/DDBJ databases">
        <title>The Genome Sequence of Allomyces macrogynus strain ATCC 38327.</title>
        <authorList>
            <consortium name="The Broad Institute Genome Sequencing Platform"/>
            <person name="Russ C."/>
            <person name="Cuomo C."/>
            <person name="Shea T."/>
            <person name="Young S.K."/>
            <person name="Zeng Q."/>
            <person name="Koehrsen M."/>
            <person name="Haas B."/>
            <person name="Borodovsky M."/>
            <person name="Guigo R."/>
            <person name="Alvarado L."/>
            <person name="Berlin A."/>
            <person name="Borenstein D."/>
            <person name="Chen Z."/>
            <person name="Engels R."/>
            <person name="Freedman E."/>
            <person name="Gellesch M."/>
            <person name="Goldberg J."/>
            <person name="Griggs A."/>
            <person name="Gujja S."/>
            <person name="Heiman D."/>
            <person name="Hepburn T."/>
            <person name="Howarth C."/>
            <person name="Jen D."/>
            <person name="Larson L."/>
            <person name="Lewis B."/>
            <person name="Mehta T."/>
            <person name="Park D."/>
            <person name="Pearson M."/>
            <person name="Roberts A."/>
            <person name="Saif S."/>
            <person name="Shenoy N."/>
            <person name="Sisk P."/>
            <person name="Stolte C."/>
            <person name="Sykes S."/>
            <person name="Walk T."/>
            <person name="White J."/>
            <person name="Yandava C."/>
            <person name="Burger G."/>
            <person name="Gray M.W."/>
            <person name="Holland P.W.H."/>
            <person name="King N."/>
            <person name="Lang F.B.F."/>
            <person name="Roger A.J."/>
            <person name="Ruiz-Trillo I."/>
            <person name="Lander E."/>
            <person name="Nusbaum C."/>
        </authorList>
    </citation>
    <scope>NUCLEOTIDE SEQUENCE [LARGE SCALE GENOMIC DNA]</scope>
    <source>
        <strain evidence="6">ATCC 38327</strain>
    </source>
</reference>
<dbReference type="GO" id="GO:0003735">
    <property type="term" value="F:structural constituent of ribosome"/>
    <property type="evidence" value="ECO:0007669"/>
    <property type="project" value="UniProtKB-UniRule"/>
</dbReference>
<gene>
    <name evidence="4" type="primary">RPS1</name>
    <name evidence="5" type="ORF">AMAG_05859</name>
</gene>
<dbReference type="InterPro" id="IPR001593">
    <property type="entry name" value="Ribosomal_eS1"/>
</dbReference>
<evidence type="ECO:0000256" key="1">
    <source>
        <dbReference type="ARBA" id="ARBA00022490"/>
    </source>
</evidence>
<dbReference type="STRING" id="578462.A0A0L0SDH1"/>
<evidence type="ECO:0000313" key="5">
    <source>
        <dbReference type="EMBL" id="KNE60472.1"/>
    </source>
</evidence>